<dbReference type="OrthoDB" id="1304871at2759"/>
<dbReference type="Proteomes" id="UP000631114">
    <property type="component" value="Unassembled WGS sequence"/>
</dbReference>
<evidence type="ECO:0000256" key="1">
    <source>
        <dbReference type="SAM" id="MobiDB-lite"/>
    </source>
</evidence>
<reference evidence="3 4" key="1">
    <citation type="submission" date="2020-10" db="EMBL/GenBank/DDBJ databases">
        <title>The Coptis chinensis genome and diversification of protoberbering-type alkaloids.</title>
        <authorList>
            <person name="Wang B."/>
            <person name="Shu S."/>
            <person name="Song C."/>
            <person name="Liu Y."/>
        </authorList>
    </citation>
    <scope>NUCLEOTIDE SEQUENCE [LARGE SCALE GENOMIC DNA]</scope>
    <source>
        <strain evidence="3">HL-2020</strain>
        <tissue evidence="3">Leaf</tissue>
    </source>
</reference>
<accession>A0A835H8C3</accession>
<feature type="compositionally biased region" description="Basic and acidic residues" evidence="1">
    <location>
        <begin position="303"/>
        <end position="321"/>
    </location>
</feature>
<dbReference type="InterPro" id="IPR044681">
    <property type="entry name" value="PICBP-like"/>
</dbReference>
<dbReference type="AlphaFoldDB" id="A0A835H8C3"/>
<gene>
    <name evidence="3" type="ORF">IFM89_037585</name>
</gene>
<organism evidence="3 4">
    <name type="scientific">Coptis chinensis</name>
    <dbReference type="NCBI Taxonomy" id="261450"/>
    <lineage>
        <taxon>Eukaryota</taxon>
        <taxon>Viridiplantae</taxon>
        <taxon>Streptophyta</taxon>
        <taxon>Embryophyta</taxon>
        <taxon>Tracheophyta</taxon>
        <taxon>Spermatophyta</taxon>
        <taxon>Magnoliopsida</taxon>
        <taxon>Ranunculales</taxon>
        <taxon>Ranunculaceae</taxon>
        <taxon>Coptidoideae</taxon>
        <taxon>Coptis</taxon>
    </lineage>
</organism>
<feature type="compositionally biased region" description="Pro residues" evidence="1">
    <location>
        <begin position="93"/>
        <end position="103"/>
    </location>
</feature>
<feature type="region of interest" description="Disordered" evidence="1">
    <location>
        <begin position="337"/>
        <end position="362"/>
    </location>
</feature>
<feature type="region of interest" description="Disordered" evidence="1">
    <location>
        <begin position="468"/>
        <end position="503"/>
    </location>
</feature>
<dbReference type="PANTHER" id="PTHR33923:SF2">
    <property type="entry name" value="CALMODULIN-BINDING PROTEIN-RELATED"/>
    <property type="match status" value="1"/>
</dbReference>
<protein>
    <recommendedName>
        <fullName evidence="2">Calmodulin-binding domain-containing protein</fullName>
    </recommendedName>
</protein>
<dbReference type="PANTHER" id="PTHR33923">
    <property type="entry name" value="CALMODULIN-BINDING PROTEIN-RELATED"/>
    <property type="match status" value="1"/>
</dbReference>
<dbReference type="Pfam" id="PF07839">
    <property type="entry name" value="CaM_binding"/>
    <property type="match status" value="1"/>
</dbReference>
<dbReference type="InterPro" id="IPR012417">
    <property type="entry name" value="CaM-bd_dom_pln"/>
</dbReference>
<keyword evidence="4" id="KW-1185">Reference proteome</keyword>
<comment type="caution">
    <text evidence="3">The sequence shown here is derived from an EMBL/GenBank/DDBJ whole genome shotgun (WGS) entry which is preliminary data.</text>
</comment>
<feature type="compositionally biased region" description="Basic and acidic residues" evidence="1">
    <location>
        <begin position="38"/>
        <end position="50"/>
    </location>
</feature>
<feature type="compositionally biased region" description="Basic and acidic residues" evidence="1">
    <location>
        <begin position="570"/>
        <end position="583"/>
    </location>
</feature>
<dbReference type="SMART" id="SM01054">
    <property type="entry name" value="CaM_binding"/>
    <property type="match status" value="1"/>
</dbReference>
<sequence length="758" mass="84489">MVQRKAPDKLGIQADSKNHVKSEKWSTALKPSTTSQNHETKNKGGPELKKIMKKSRSIKRSEFDSLRSNSMRRAKSRPEKPPSDVLVAAVTPQKPPPVKPPEASPNYMKSTTSSIARKERSVSPHGSKTITETRTEVIVSKPSPVPGHKPGRTLTKTSSLKPVRTLTKASSTKAGRPSMKKNSGVGLYSDQDVRKATCSSTLKDSKFPTYVALRPVATTKALHISKKALAEDAEEYETQKSFPISRKSSGKGKKDIDIGQMIFNENPTLQEEDLAGVAVSPSTGDQGLDFFVEIYAPTQDDTIKSIGRDTSDGNDEKKDFSIDPCGLENRLYPVEDSAETDLNDDGGRYAESFPDDSSHSSMNFEDNIDHYTDFIMEEMDTPVFFPEKLWKEEVENKDHLPCYTLAEIGGLADCTTQDDGSTESEIDDSISEATSLYWGRDNECYEEVSDIEDMQAVQSEINEYFDKEFDGGDQASSDELNTSRSQSPQDLLPSNEGVPENTKENVEVKVETADLIPIVFSSDAVAYALEEESEPTSGEKHGIYQAEDDTNKELNRTNEFPDLNVGDGTEEGKDYESCPEGKEQNNYNTCSDERSCSEGSNLKSIDDCSTEGVKLNAEDRAGTEKATVTNEECNLDQQCATNYSNSYKPTRNKRPVIDVKEPREFNPRGPRFLPLEPELDPETVDLRHQMMDERRNAEEWMVDYALRKAVSKLAPARKRKVALLVEAFETVLPIPQYEIHLEHSRTGFTHTRFMQACS</sequence>
<feature type="region of interest" description="Disordered" evidence="1">
    <location>
        <begin position="1"/>
        <end position="192"/>
    </location>
</feature>
<feature type="region of interest" description="Disordered" evidence="1">
    <location>
        <begin position="303"/>
        <end position="322"/>
    </location>
</feature>
<dbReference type="EMBL" id="JADFTS010000008">
    <property type="protein sequence ID" value="KAF9595156.1"/>
    <property type="molecule type" value="Genomic_DNA"/>
</dbReference>
<dbReference type="GO" id="GO:0005516">
    <property type="term" value="F:calmodulin binding"/>
    <property type="evidence" value="ECO:0007669"/>
    <property type="project" value="InterPro"/>
</dbReference>
<feature type="compositionally biased region" description="Polar residues" evidence="1">
    <location>
        <begin position="474"/>
        <end position="489"/>
    </location>
</feature>
<evidence type="ECO:0000259" key="2">
    <source>
        <dbReference type="SMART" id="SM01054"/>
    </source>
</evidence>
<proteinExistence type="predicted"/>
<name>A0A835H8C3_9MAGN</name>
<evidence type="ECO:0000313" key="3">
    <source>
        <dbReference type="EMBL" id="KAF9595156.1"/>
    </source>
</evidence>
<feature type="domain" description="Calmodulin-binding" evidence="2">
    <location>
        <begin position="623"/>
        <end position="733"/>
    </location>
</feature>
<feature type="region of interest" description="Disordered" evidence="1">
    <location>
        <begin position="556"/>
        <end position="588"/>
    </location>
</feature>
<evidence type="ECO:0000313" key="4">
    <source>
        <dbReference type="Proteomes" id="UP000631114"/>
    </source>
</evidence>